<dbReference type="Proteomes" id="UP001398420">
    <property type="component" value="Unassembled WGS sequence"/>
</dbReference>
<dbReference type="InterPro" id="IPR021324">
    <property type="entry name" value="DUF2929"/>
</dbReference>
<dbReference type="RefSeq" id="WP_087682353.1">
    <property type="nucleotide sequence ID" value="NZ_JAWVOH010000001.1"/>
</dbReference>
<proteinExistence type="predicted"/>
<dbReference type="EMBL" id="JBCEWA010000001">
    <property type="protein sequence ID" value="MEL5986836.1"/>
    <property type="molecule type" value="Genomic_DNA"/>
</dbReference>
<protein>
    <submittedName>
        <fullName evidence="2">DUF2929 family protein</fullName>
    </submittedName>
</protein>
<keyword evidence="1" id="KW-0812">Transmembrane</keyword>
<keyword evidence="1" id="KW-1133">Transmembrane helix</keyword>
<comment type="caution">
    <text evidence="2">The sequence shown here is derived from an EMBL/GenBank/DDBJ whole genome shotgun (WGS) entry which is preliminary data.</text>
</comment>
<evidence type="ECO:0000313" key="3">
    <source>
        <dbReference type="Proteomes" id="UP001398420"/>
    </source>
</evidence>
<organism evidence="2 3">
    <name type="scientific">Kurthia gibsonii</name>
    <dbReference type="NCBI Taxonomy" id="33946"/>
    <lineage>
        <taxon>Bacteria</taxon>
        <taxon>Bacillati</taxon>
        <taxon>Bacillota</taxon>
        <taxon>Bacilli</taxon>
        <taxon>Bacillales</taxon>
        <taxon>Caryophanaceae</taxon>
        <taxon>Kurthia</taxon>
    </lineage>
</organism>
<name>A0ABU9LH64_9BACL</name>
<reference evidence="2 3" key="1">
    <citation type="submission" date="2024-04" db="EMBL/GenBank/DDBJ databases">
        <authorList>
            <person name="Wu Y.S."/>
            <person name="Zhang L."/>
        </authorList>
    </citation>
    <scope>NUCLEOTIDE SEQUENCE [LARGE SCALE GENOMIC DNA]</scope>
    <source>
        <strain evidence="2 3">KG-01</strain>
    </source>
</reference>
<evidence type="ECO:0000313" key="2">
    <source>
        <dbReference type="EMBL" id="MEL5986836.1"/>
    </source>
</evidence>
<keyword evidence="3" id="KW-1185">Reference proteome</keyword>
<feature type="transmembrane region" description="Helical" evidence="1">
    <location>
        <begin position="38"/>
        <end position="55"/>
    </location>
</feature>
<sequence>MKYIVLLFWSAVLFTLLNYVTSAIGNTPFNMDQVKQGLIFSVVFAVFVVIVGAILPKGEAQDIDSHRQ</sequence>
<gene>
    <name evidence="2" type="ORF">AAF454_00205</name>
</gene>
<dbReference type="Pfam" id="PF11151">
    <property type="entry name" value="DUF2929"/>
    <property type="match status" value="1"/>
</dbReference>
<evidence type="ECO:0000256" key="1">
    <source>
        <dbReference type="SAM" id="Phobius"/>
    </source>
</evidence>
<accession>A0ABU9LH64</accession>
<keyword evidence="1" id="KW-0472">Membrane</keyword>